<keyword evidence="2" id="KW-0812">Transmembrane</keyword>
<evidence type="ECO:0000313" key="4">
    <source>
        <dbReference type="EMBL" id="EHN10920.1"/>
    </source>
</evidence>
<feature type="region of interest" description="Disordered" evidence="1">
    <location>
        <begin position="435"/>
        <end position="471"/>
    </location>
</feature>
<evidence type="ECO:0000256" key="1">
    <source>
        <dbReference type="SAM" id="MobiDB-lite"/>
    </source>
</evidence>
<proteinExistence type="predicted"/>
<accession>H0E5X9</accession>
<dbReference type="InterPro" id="IPR003399">
    <property type="entry name" value="Mce/MlaD"/>
</dbReference>
<dbReference type="PANTHER" id="PTHR33371">
    <property type="entry name" value="INTERMEMBRANE PHOSPHOLIPID TRANSPORT SYSTEM BINDING PROTEIN MLAD-RELATED"/>
    <property type="match status" value="1"/>
</dbReference>
<dbReference type="EMBL" id="AGUD01000196">
    <property type="protein sequence ID" value="EHN10920.1"/>
    <property type="molecule type" value="Genomic_DNA"/>
</dbReference>
<evidence type="ECO:0000313" key="5">
    <source>
        <dbReference type="Proteomes" id="UP000005143"/>
    </source>
</evidence>
<gene>
    <name evidence="4" type="ORF">PAI11_22300</name>
</gene>
<dbReference type="Proteomes" id="UP000005143">
    <property type="component" value="Unassembled WGS sequence"/>
</dbReference>
<comment type="caution">
    <text evidence="4">The sequence shown here is derived from an EMBL/GenBank/DDBJ whole genome shotgun (WGS) entry which is preliminary data.</text>
</comment>
<reference evidence="4 5" key="1">
    <citation type="journal article" date="2013" name="Biodegradation">
        <title>Quantitative proteomic analysis of ibuprofen-degrading Patulibacter sp. strain I11.</title>
        <authorList>
            <person name="Almeida B."/>
            <person name="Kjeldal H."/>
            <person name="Lolas I."/>
            <person name="Knudsen A.D."/>
            <person name="Carvalho G."/>
            <person name="Nielsen K.L."/>
            <person name="Barreto Crespo M.T."/>
            <person name="Stensballe A."/>
            <person name="Nielsen J.L."/>
        </authorList>
    </citation>
    <scope>NUCLEOTIDE SEQUENCE [LARGE SCALE GENOMIC DNA]</scope>
    <source>
        <strain evidence="4 5">I11</strain>
    </source>
</reference>
<keyword evidence="2" id="KW-1133">Transmembrane helix</keyword>
<name>H0E5X9_9ACTN</name>
<evidence type="ECO:0000256" key="2">
    <source>
        <dbReference type="SAM" id="Phobius"/>
    </source>
</evidence>
<dbReference type="InterPro" id="IPR052336">
    <property type="entry name" value="MlaD_Phospholipid_Transporter"/>
</dbReference>
<dbReference type="RefSeq" id="WP_007574899.1">
    <property type="nucleotide sequence ID" value="NZ_AGUD01000196.1"/>
</dbReference>
<feature type="transmembrane region" description="Helical" evidence="2">
    <location>
        <begin position="27"/>
        <end position="46"/>
    </location>
</feature>
<dbReference type="Pfam" id="PF02470">
    <property type="entry name" value="MlaD"/>
    <property type="match status" value="1"/>
</dbReference>
<keyword evidence="2" id="KW-0472">Membrane</keyword>
<evidence type="ECO:0000259" key="3">
    <source>
        <dbReference type="Pfam" id="PF02470"/>
    </source>
</evidence>
<organism evidence="4 5">
    <name type="scientific">Patulibacter medicamentivorans</name>
    <dbReference type="NCBI Taxonomy" id="1097667"/>
    <lineage>
        <taxon>Bacteria</taxon>
        <taxon>Bacillati</taxon>
        <taxon>Actinomycetota</taxon>
        <taxon>Thermoleophilia</taxon>
        <taxon>Solirubrobacterales</taxon>
        <taxon>Patulibacteraceae</taxon>
        <taxon>Patulibacter</taxon>
    </lineage>
</organism>
<protein>
    <submittedName>
        <fullName evidence="4">MCE family protein</fullName>
    </submittedName>
</protein>
<sequence>MRRPFGALGGENPLSSMSPNARRARRLAPFALALAVGIVVAVLLGGGSSREYRLVFDNASQIVKGGAVRIGGVQVGTVQSIDLTDDDLAQVRISIDDAYGPLRDGSTATIRVSGLGSVAGRYVDVSPAPDNRRALADGAVIPIDKTTSTVDIDALLNALDGKTRKGLQRMVGGFADWYAGREQNANESARMLPAALGGLRRLSQEITGESAQFQQFLVQSGRATSALAREPERLTSLVGGARRTMEALASETAGLNGVLRDLPTALREGGAGLAELRATIPDLRGLLRSADLSSGELPDFLRQLRPVTERAVPVVTRLRDLVDRPGPGNDGLDALRDLPPLADKAHAALPRSSRALKDSTPIFSFIRPYIPDLVGWFRGYGAAAATYDARGHYVRSLPLFDAFRAVDGAGGTMLEPKALADRGKSDAVTNGNLRRCPGTAAASPDGSAPFVDDGPLANPDCAPAQRIGGGG</sequence>
<dbReference type="OrthoDB" id="5241082at2"/>
<dbReference type="PANTHER" id="PTHR33371:SF4">
    <property type="entry name" value="INTERMEMBRANE PHOSPHOLIPID TRANSPORT SYSTEM BINDING PROTEIN MLAD"/>
    <property type="match status" value="1"/>
</dbReference>
<feature type="domain" description="Mce/MlaD" evidence="3">
    <location>
        <begin position="50"/>
        <end position="127"/>
    </location>
</feature>
<keyword evidence="5" id="KW-1185">Reference proteome</keyword>
<dbReference type="AlphaFoldDB" id="H0E5X9"/>